<dbReference type="PANTHER" id="PTHR43544">
    <property type="entry name" value="SHORT-CHAIN DEHYDROGENASE/REDUCTASE"/>
    <property type="match status" value="1"/>
</dbReference>
<evidence type="ECO:0000313" key="1">
    <source>
        <dbReference type="EMBL" id="SEC67895.1"/>
    </source>
</evidence>
<protein>
    <submittedName>
        <fullName evidence="1">NAD(P)-dependent dehydrogenase, short-chain alcohol dehydrogenase family</fullName>
    </submittedName>
</protein>
<dbReference type="PRINTS" id="PR00081">
    <property type="entry name" value="GDHRDH"/>
</dbReference>
<dbReference type="Gene3D" id="3.40.50.720">
    <property type="entry name" value="NAD(P)-binding Rossmann-like Domain"/>
    <property type="match status" value="1"/>
</dbReference>
<dbReference type="AlphaFoldDB" id="A0A1H4UGU2"/>
<keyword evidence="2" id="KW-1185">Reference proteome</keyword>
<name>A0A1H4UGU2_PSEAG</name>
<dbReference type="STRING" id="53406.SAMN05421553_1260"/>
<dbReference type="Proteomes" id="UP000242849">
    <property type="component" value="Unassembled WGS sequence"/>
</dbReference>
<dbReference type="RefSeq" id="WP_090378034.1">
    <property type="nucleotide sequence ID" value="NZ_CP156749.1"/>
</dbReference>
<proteinExistence type="predicted"/>
<dbReference type="CDD" id="cd05325">
    <property type="entry name" value="carb_red_sniffer_like_SDR_c"/>
    <property type="match status" value="1"/>
</dbReference>
<dbReference type="GO" id="GO:0005737">
    <property type="term" value="C:cytoplasm"/>
    <property type="evidence" value="ECO:0007669"/>
    <property type="project" value="TreeGrafter"/>
</dbReference>
<dbReference type="EMBL" id="FNSC01000001">
    <property type="protein sequence ID" value="SEC67895.1"/>
    <property type="molecule type" value="Genomic_DNA"/>
</dbReference>
<evidence type="ECO:0000313" key="2">
    <source>
        <dbReference type="Proteomes" id="UP000242849"/>
    </source>
</evidence>
<dbReference type="InterPro" id="IPR051468">
    <property type="entry name" value="Fungal_SecMetab_SDRs"/>
</dbReference>
<dbReference type="GO" id="GO:0016491">
    <property type="term" value="F:oxidoreductase activity"/>
    <property type="evidence" value="ECO:0007669"/>
    <property type="project" value="TreeGrafter"/>
</dbReference>
<dbReference type="Pfam" id="PF00106">
    <property type="entry name" value="adh_short"/>
    <property type="match status" value="1"/>
</dbReference>
<dbReference type="InterPro" id="IPR036291">
    <property type="entry name" value="NAD(P)-bd_dom_sf"/>
</dbReference>
<organism evidence="1 2">
    <name type="scientific">Pseudomonas anguilliseptica</name>
    <dbReference type="NCBI Taxonomy" id="53406"/>
    <lineage>
        <taxon>Bacteria</taxon>
        <taxon>Pseudomonadati</taxon>
        <taxon>Pseudomonadota</taxon>
        <taxon>Gammaproteobacteria</taxon>
        <taxon>Pseudomonadales</taxon>
        <taxon>Pseudomonadaceae</taxon>
        <taxon>Pseudomonas</taxon>
    </lineage>
</organism>
<dbReference type="InterPro" id="IPR002347">
    <property type="entry name" value="SDR_fam"/>
</dbReference>
<sequence length="257" mass="27632">MSFWQRLDEPAHVAVCGASRGIGLALTAQLLARADVAGVWAIARQASQTPGLTELQAQYSQRLHCLDVDVCDEQALSELAAHLRTAIPRLHLLLCTVGVLQDGAAKAEKGLSQITLEGLLATFQRNSFAPILLLKHLLPLLRGQHACTVAALSARVGSIGDNRLGGWYSYRASKAALNQLLHTASIELSRMNPNSCVLSLHPGTTDTALSKPFQANVPADKLFSPSYSAECLLAQIEQHGPAQTGTFWGWDGQPIPW</sequence>
<accession>A0A1H4UGU2</accession>
<dbReference type="OrthoDB" id="9785826at2"/>
<reference evidence="2" key="1">
    <citation type="submission" date="2016-10" db="EMBL/GenBank/DDBJ databases">
        <authorList>
            <person name="Varghese N."/>
            <person name="Submissions S."/>
        </authorList>
    </citation>
    <scope>NUCLEOTIDE SEQUENCE [LARGE SCALE GENOMIC DNA]</scope>
    <source>
        <strain evidence="2">DSM 12111</strain>
    </source>
</reference>
<dbReference type="SUPFAM" id="SSF51735">
    <property type="entry name" value="NAD(P)-binding Rossmann-fold domains"/>
    <property type="match status" value="1"/>
</dbReference>
<dbReference type="PANTHER" id="PTHR43544:SF12">
    <property type="entry name" value="NAD(P)-BINDING ROSSMANN-FOLD SUPERFAMILY PROTEIN"/>
    <property type="match status" value="1"/>
</dbReference>
<gene>
    <name evidence="1" type="ORF">SAMN05421553_1260</name>
</gene>